<dbReference type="FunFam" id="1.10.600.10:FF:000007">
    <property type="entry name" value="Isoprene synthase, chloroplastic"/>
    <property type="match status" value="1"/>
</dbReference>
<dbReference type="InterPro" id="IPR050148">
    <property type="entry name" value="Terpene_synthase-like"/>
</dbReference>
<dbReference type="SFLD" id="SFLDG01019">
    <property type="entry name" value="Terpene_Cyclase_Like_1_C_Termi"/>
    <property type="match status" value="1"/>
</dbReference>
<dbReference type="Pfam" id="PF01397">
    <property type="entry name" value="Terpene_synth"/>
    <property type="match status" value="1"/>
</dbReference>
<dbReference type="STRING" id="35608.A0A2U1MI39"/>
<dbReference type="InterPro" id="IPR036965">
    <property type="entry name" value="Terpene_synth_N_sf"/>
</dbReference>
<dbReference type="OrthoDB" id="1877784at2759"/>
<feature type="domain" description="Terpene synthase N-terminal" evidence="4">
    <location>
        <begin position="40"/>
        <end position="218"/>
    </location>
</feature>
<dbReference type="CDD" id="cd00684">
    <property type="entry name" value="Terpene_cyclase_plant_C1"/>
    <property type="match status" value="1"/>
</dbReference>
<feature type="compositionally biased region" description="Low complexity" evidence="3">
    <location>
        <begin position="1"/>
        <end position="18"/>
    </location>
</feature>
<organism evidence="6 7">
    <name type="scientific">Artemisia annua</name>
    <name type="common">Sweet wormwood</name>
    <dbReference type="NCBI Taxonomy" id="35608"/>
    <lineage>
        <taxon>Eukaryota</taxon>
        <taxon>Viridiplantae</taxon>
        <taxon>Streptophyta</taxon>
        <taxon>Embryophyta</taxon>
        <taxon>Tracheophyta</taxon>
        <taxon>Spermatophyta</taxon>
        <taxon>Magnoliopsida</taxon>
        <taxon>eudicotyledons</taxon>
        <taxon>Gunneridae</taxon>
        <taxon>Pentapetalae</taxon>
        <taxon>asterids</taxon>
        <taxon>campanulids</taxon>
        <taxon>Asterales</taxon>
        <taxon>Asteraceae</taxon>
        <taxon>Asteroideae</taxon>
        <taxon>Anthemideae</taxon>
        <taxon>Artemisiinae</taxon>
        <taxon>Artemisia</taxon>
    </lineage>
</organism>
<protein>
    <submittedName>
        <fullName evidence="6">Sesquiterpene synthase 1</fullName>
    </submittedName>
</protein>
<evidence type="ECO:0000256" key="3">
    <source>
        <dbReference type="SAM" id="MobiDB-lite"/>
    </source>
</evidence>
<dbReference type="AlphaFoldDB" id="A0A2U1MI39"/>
<dbReference type="PANTHER" id="PTHR31225">
    <property type="entry name" value="OS04G0344100 PROTEIN-RELATED"/>
    <property type="match status" value="1"/>
</dbReference>
<gene>
    <name evidence="6" type="ORF">CTI12_AA381770</name>
</gene>
<dbReference type="GO" id="GO:0010333">
    <property type="term" value="F:terpene synthase activity"/>
    <property type="evidence" value="ECO:0007669"/>
    <property type="project" value="InterPro"/>
</dbReference>
<evidence type="ECO:0000256" key="1">
    <source>
        <dbReference type="ARBA" id="ARBA00001946"/>
    </source>
</evidence>
<name>A0A2U1MI39_ARTAN</name>
<dbReference type="Pfam" id="PF03936">
    <property type="entry name" value="Terpene_synth_C"/>
    <property type="match status" value="1"/>
</dbReference>
<dbReference type="Gene3D" id="1.10.600.10">
    <property type="entry name" value="Farnesyl Diphosphate Synthase"/>
    <property type="match status" value="1"/>
</dbReference>
<dbReference type="FunFam" id="1.50.10.130:FF:000001">
    <property type="entry name" value="Isoprene synthase, chloroplastic"/>
    <property type="match status" value="1"/>
</dbReference>
<evidence type="ECO:0000313" key="7">
    <source>
        <dbReference type="Proteomes" id="UP000245207"/>
    </source>
</evidence>
<dbReference type="SUPFAM" id="SSF48576">
    <property type="entry name" value="Terpenoid synthases"/>
    <property type="match status" value="1"/>
</dbReference>
<dbReference type="Proteomes" id="UP000245207">
    <property type="component" value="Unassembled WGS sequence"/>
</dbReference>
<comment type="caution">
    <text evidence="6">The sequence shown here is derived from an EMBL/GenBank/DDBJ whole genome shotgun (WGS) entry which is preliminary data.</text>
</comment>
<dbReference type="EMBL" id="PKPP01005221">
    <property type="protein sequence ID" value="PWA60940.1"/>
    <property type="molecule type" value="Genomic_DNA"/>
</dbReference>
<dbReference type="InterPro" id="IPR001906">
    <property type="entry name" value="Terpene_synth_N"/>
</dbReference>
<dbReference type="SFLD" id="SFLDS00005">
    <property type="entry name" value="Isoprenoid_Synthase_Type_I"/>
    <property type="match status" value="1"/>
</dbReference>
<dbReference type="PANTHER" id="PTHR31225:SF202">
    <property type="entry name" value="TERPENOID CYCLASES_PROTEIN PRENYLTRANSFERASE ALPHA-ALPHA TOROID-RELATED"/>
    <property type="match status" value="1"/>
</dbReference>
<evidence type="ECO:0000256" key="2">
    <source>
        <dbReference type="ARBA" id="ARBA00022723"/>
    </source>
</evidence>
<dbReference type="InterPro" id="IPR008949">
    <property type="entry name" value="Isoprenoid_synthase_dom_sf"/>
</dbReference>
<evidence type="ECO:0000259" key="5">
    <source>
        <dbReference type="Pfam" id="PF03936"/>
    </source>
</evidence>
<comment type="cofactor">
    <cofactor evidence="1">
        <name>Mg(2+)</name>
        <dbReference type="ChEBI" id="CHEBI:18420"/>
    </cofactor>
</comment>
<keyword evidence="2" id="KW-0479">Metal-binding</keyword>
<dbReference type="GO" id="GO:0000287">
    <property type="term" value="F:magnesium ion binding"/>
    <property type="evidence" value="ECO:0007669"/>
    <property type="project" value="InterPro"/>
</dbReference>
<sequence length="572" mass="66809">MSTLSVSSPSFSSFPLSSADNTHSTKKDVIRNSVIFHDSIWGDQFLEHDEKFNVATEKQLIEELKEEVRKELMIRASNEASQDIKLIQLIDEVQRLGVAYHFEKEIEESLQHIYVTYGDNWIGNNIESVSLWFQLLRQHGFNISSDIFKNYKDEKGKIQESLCDDPQGMLALYEATYLRVEGEEVLDDANEFTKINLGIMSKDPFCDSSLRTEIQQALKQPLRRRLPRLEAVRYIPIYQQKASHNEVLLKLAKLDFNVLQDMHKHELSLICKWWKDLDIRNKLPFVRDRLIEGYFWIMGIYFEPQHSRTRIFLMKTCMWLVVLDDTFDNYGTYEELEMFTQAVERWSITCLDELPEYMKLIYQEQLSVHQEMEESLEKEGKAYQIHYIKEMAKEGTRSLLLEAKWLREGYMPTLEEYISNSLVTCGYAVMTARSYVARDDDIVSEDAFKWVATHPPLVKATCKILRLMDDIATHKEEQERGHIASSIECYRKETGASEEEACEFFSKQVEDAWKVINRESLRPTDVPFPLLIPAINLARVSDTLYKYNDGYNHAGKEVISHIKSIFVNPMIV</sequence>
<proteinExistence type="predicted"/>
<dbReference type="Gene3D" id="1.50.10.130">
    <property type="entry name" value="Terpene synthase, N-terminal domain"/>
    <property type="match status" value="1"/>
</dbReference>
<accession>A0A2U1MI39</accession>
<reference evidence="6 7" key="1">
    <citation type="journal article" date="2018" name="Mol. Plant">
        <title>The genome of Artemisia annua provides insight into the evolution of Asteraceae family and artemisinin biosynthesis.</title>
        <authorList>
            <person name="Shen Q."/>
            <person name="Zhang L."/>
            <person name="Liao Z."/>
            <person name="Wang S."/>
            <person name="Yan T."/>
            <person name="Shi P."/>
            <person name="Liu M."/>
            <person name="Fu X."/>
            <person name="Pan Q."/>
            <person name="Wang Y."/>
            <person name="Lv Z."/>
            <person name="Lu X."/>
            <person name="Zhang F."/>
            <person name="Jiang W."/>
            <person name="Ma Y."/>
            <person name="Chen M."/>
            <person name="Hao X."/>
            <person name="Li L."/>
            <person name="Tang Y."/>
            <person name="Lv G."/>
            <person name="Zhou Y."/>
            <person name="Sun X."/>
            <person name="Brodelius P.E."/>
            <person name="Rose J.K.C."/>
            <person name="Tang K."/>
        </authorList>
    </citation>
    <scope>NUCLEOTIDE SEQUENCE [LARGE SCALE GENOMIC DNA]</scope>
    <source>
        <strain evidence="7">cv. Huhao1</strain>
        <tissue evidence="6">Leaf</tissue>
    </source>
</reference>
<evidence type="ECO:0000313" key="6">
    <source>
        <dbReference type="EMBL" id="PWA60940.1"/>
    </source>
</evidence>
<dbReference type="GO" id="GO:0016102">
    <property type="term" value="P:diterpenoid biosynthetic process"/>
    <property type="evidence" value="ECO:0007669"/>
    <property type="project" value="InterPro"/>
</dbReference>
<feature type="region of interest" description="Disordered" evidence="3">
    <location>
        <begin position="1"/>
        <end position="23"/>
    </location>
</feature>
<dbReference type="InterPro" id="IPR008930">
    <property type="entry name" value="Terpenoid_cyclase/PrenylTrfase"/>
</dbReference>
<evidence type="ECO:0000259" key="4">
    <source>
        <dbReference type="Pfam" id="PF01397"/>
    </source>
</evidence>
<keyword evidence="7" id="KW-1185">Reference proteome</keyword>
<dbReference type="SUPFAM" id="SSF48239">
    <property type="entry name" value="Terpenoid cyclases/Protein prenyltransferases"/>
    <property type="match status" value="1"/>
</dbReference>
<dbReference type="InterPro" id="IPR005630">
    <property type="entry name" value="Terpene_synthase_metal-bd"/>
</dbReference>
<feature type="domain" description="Terpene synthase metal-binding" evidence="5">
    <location>
        <begin position="275"/>
        <end position="514"/>
    </location>
</feature>
<dbReference type="InterPro" id="IPR034741">
    <property type="entry name" value="Terpene_cyclase-like_1_C"/>
</dbReference>
<dbReference type="InterPro" id="IPR044814">
    <property type="entry name" value="Terpene_cyclase_plant_C1"/>
</dbReference>